<evidence type="ECO:0000313" key="1">
    <source>
        <dbReference type="EMBL" id="AAB85194.1"/>
    </source>
</evidence>
<dbReference type="EnsemblBacteria" id="AAB85194">
    <property type="protein sequence ID" value="AAB85194"/>
    <property type="gene ID" value="MTH_689"/>
</dbReference>
<dbReference type="STRING" id="187420.MTH_689"/>
<dbReference type="EvolutionaryTrace" id="O26785"/>
<dbReference type="InterPro" id="IPR022803">
    <property type="entry name" value="Ribosomal_uL5_dom_sf"/>
</dbReference>
<dbReference type="PaxDb" id="187420-MTH_689"/>
<dbReference type="PATRIC" id="fig|187420.15.peg.670"/>
<dbReference type="SUPFAM" id="SSF55282">
    <property type="entry name" value="RL5-like"/>
    <property type="match status" value="1"/>
</dbReference>
<dbReference type="HOGENOM" id="CLU_131306_0_0_2"/>
<name>O26785_METTH</name>
<dbReference type="InterPro" id="IPR002739">
    <property type="entry name" value="PAB1135-like"/>
</dbReference>
<dbReference type="PDBsum" id="2WNY"/>
<gene>
    <name evidence="1" type="ordered locus">MTH_689</name>
</gene>
<protein>
    <submittedName>
        <fullName evidence="1">Conserved protein</fullName>
    </submittedName>
</protein>
<reference evidence="1 2" key="1">
    <citation type="journal article" date="1997" name="J. Bacteriol.">
        <title>Complete genome sequence of Methanobacterium thermoautotrophicum deltaH: functional analysis and comparative genomics.</title>
        <authorList>
            <person name="Smith D.R."/>
            <person name="Doucette-Stamm L.A."/>
            <person name="Deloughery C."/>
            <person name="Lee H.-M."/>
            <person name="Dubois J."/>
            <person name="Aldredge T."/>
            <person name="Bashirzadeh R."/>
            <person name="Blakely D."/>
            <person name="Cook R."/>
            <person name="Gilbert K."/>
            <person name="Harrison D."/>
            <person name="Hoang L."/>
            <person name="Keagle P."/>
            <person name="Lumm W."/>
            <person name="Pothier B."/>
            <person name="Qiu D."/>
            <person name="Spadafora R."/>
            <person name="Vicare R."/>
            <person name="Wang Y."/>
            <person name="Wierzbowski J."/>
            <person name="Gibson R."/>
            <person name="Jiwani N."/>
            <person name="Caruso A."/>
            <person name="Bush D."/>
            <person name="Safer H."/>
            <person name="Patwell D."/>
            <person name="Prabhakar S."/>
            <person name="McDougall S."/>
            <person name="Shimer G."/>
            <person name="Goyal A."/>
            <person name="Pietrovski S."/>
            <person name="Church G.M."/>
            <person name="Daniels C.J."/>
            <person name="Mao J.-i."/>
            <person name="Rice P."/>
            <person name="Nolling J."/>
            <person name="Reeve J.N."/>
        </authorList>
    </citation>
    <scope>NUCLEOTIDE SEQUENCE [LARGE SCALE GENOMIC DNA]</scope>
    <source>
        <strain evidence="2">ATCC 29096 / DSM 1053 / JCM 10044 / NBRC 100330 / Delta H</strain>
    </source>
</reference>
<dbReference type="KEGG" id="mth:MTH_689"/>
<dbReference type="InParanoid" id="O26785"/>
<dbReference type="PANTHER" id="PTHR38816">
    <property type="entry name" value="EXOSOME SUBUNIT, DUF54 FAMILY-RELATED"/>
    <property type="match status" value="1"/>
</dbReference>
<evidence type="ECO:0000313" key="2">
    <source>
        <dbReference type="Proteomes" id="UP000005223"/>
    </source>
</evidence>
<dbReference type="EMBL" id="AE000666">
    <property type="protein sequence ID" value="AAB85194.1"/>
    <property type="molecule type" value="Genomic_DNA"/>
</dbReference>
<dbReference type="RefSeq" id="WP_010876328.1">
    <property type="nucleotide sequence ID" value="NC_000916.1"/>
</dbReference>
<dbReference type="Gene3D" id="3.30.1440.10">
    <property type="match status" value="1"/>
</dbReference>
<dbReference type="PDB" id="2WNY">
    <property type="method" value="X-ray"/>
    <property type="resolution" value="1.95 A"/>
    <property type="chains" value="A/B=1-138"/>
</dbReference>
<proteinExistence type="evidence at protein level"/>
<dbReference type="AlphaFoldDB" id="O26785"/>
<dbReference type="Proteomes" id="UP000005223">
    <property type="component" value="Chromosome"/>
</dbReference>
<dbReference type="PANTHER" id="PTHR38816:SF1">
    <property type="entry name" value="EXOSOME SUBUNIT"/>
    <property type="match status" value="1"/>
</dbReference>
<dbReference type="NCBIfam" id="NF011141">
    <property type="entry name" value="PRK14555.1-1"/>
    <property type="match status" value="1"/>
</dbReference>
<dbReference type="GeneID" id="1470650"/>
<dbReference type="FunCoup" id="O26785">
    <property type="interactions" value="3"/>
</dbReference>
<dbReference type="Pfam" id="PF01877">
    <property type="entry name" value="RNA_binding"/>
    <property type="match status" value="1"/>
</dbReference>
<reference evidence="3" key="2">
    <citation type="submission" date="2009-07" db="PDB data bank">
        <title>Structure of Mth689, a Duf54 Protein from Methanothermobacter Thermautotrophicus.</title>
        <authorList>
            <person name="Ng C.L."/>
            <person name="Waterman D.G."/>
            <person name="Lebedev A.A."/>
            <person name="Smits C."/>
            <person name="Ortiz-Lombardia M."/>
            <person name="Antson A.A."/>
        </authorList>
    </citation>
    <scope>X-RAY CRYSTALLOGRAPHY (1.95 ANGSTROMS)</scope>
</reference>
<dbReference type="SMR" id="O26785"/>
<accession>O26785</accession>
<dbReference type="DNASU" id="1470650"/>
<sequence>MRDMIHNISYRLMVYGTEDEEKVIEALRNVIPGATPERESAEGYHGNPITVLRGRLDRRRALREFMEKFTEVFRGRMDELEDRFDENGNLFLRLDKQKALEGVWEPVRHGDAIHLKIKVEAYPAKREVAVENIRKILE</sequence>
<keyword evidence="2" id="KW-1185">Reference proteome</keyword>
<evidence type="ECO:0007829" key="3">
    <source>
        <dbReference type="PDB" id="2WNY"/>
    </source>
</evidence>
<keyword evidence="3" id="KW-0002">3D-structure</keyword>
<dbReference type="PIR" id="G69191">
    <property type="entry name" value="G69191"/>
</dbReference>
<organism evidence="1 2">
    <name type="scientific">Methanothermobacter thermautotrophicus (strain ATCC 29096 / DSM 1053 / JCM 10044 / NBRC 100330 / Delta H)</name>
    <name type="common">Methanobacterium thermoautotrophicum</name>
    <dbReference type="NCBI Taxonomy" id="187420"/>
    <lineage>
        <taxon>Archaea</taxon>
        <taxon>Methanobacteriati</taxon>
        <taxon>Methanobacteriota</taxon>
        <taxon>Methanomada group</taxon>
        <taxon>Methanobacteria</taxon>
        <taxon>Methanobacteriales</taxon>
        <taxon>Methanobacteriaceae</taxon>
        <taxon>Methanothermobacter</taxon>
    </lineage>
</organism>